<feature type="compositionally biased region" description="Low complexity" evidence="1">
    <location>
        <begin position="87"/>
        <end position="103"/>
    </location>
</feature>
<keyword evidence="4" id="KW-1185">Reference proteome</keyword>
<feature type="region of interest" description="Disordered" evidence="1">
    <location>
        <begin position="363"/>
        <end position="389"/>
    </location>
</feature>
<feature type="compositionally biased region" description="Pro residues" evidence="1">
    <location>
        <begin position="371"/>
        <end position="386"/>
    </location>
</feature>
<feature type="region of interest" description="Disordered" evidence="1">
    <location>
        <begin position="439"/>
        <end position="550"/>
    </location>
</feature>
<proteinExistence type="predicted"/>
<feature type="compositionally biased region" description="Gly residues" evidence="1">
    <location>
        <begin position="139"/>
        <end position="152"/>
    </location>
</feature>
<keyword evidence="2" id="KW-0812">Transmembrane</keyword>
<dbReference type="RefSeq" id="WP_142705031.1">
    <property type="nucleotide sequence ID" value="NZ_VIRS01000008.1"/>
</dbReference>
<feature type="compositionally biased region" description="Gly residues" evidence="1">
    <location>
        <begin position="57"/>
        <end position="72"/>
    </location>
</feature>
<evidence type="ECO:0000313" key="4">
    <source>
        <dbReference type="Proteomes" id="UP000317982"/>
    </source>
</evidence>
<dbReference type="Proteomes" id="UP000317982">
    <property type="component" value="Unassembled WGS sequence"/>
</dbReference>
<comment type="caution">
    <text evidence="3">The sequence shown here is derived from an EMBL/GenBank/DDBJ whole genome shotgun (WGS) entry which is preliminary data.</text>
</comment>
<organism evidence="3 4">
    <name type="scientific">Cryptosporangium phraense</name>
    <dbReference type="NCBI Taxonomy" id="2593070"/>
    <lineage>
        <taxon>Bacteria</taxon>
        <taxon>Bacillati</taxon>
        <taxon>Actinomycetota</taxon>
        <taxon>Actinomycetes</taxon>
        <taxon>Cryptosporangiales</taxon>
        <taxon>Cryptosporangiaceae</taxon>
        <taxon>Cryptosporangium</taxon>
    </lineage>
</organism>
<feature type="compositionally biased region" description="Low complexity" evidence="1">
    <location>
        <begin position="502"/>
        <end position="516"/>
    </location>
</feature>
<keyword evidence="2" id="KW-1133">Transmembrane helix</keyword>
<feature type="compositionally biased region" description="Basic and acidic residues" evidence="1">
    <location>
        <begin position="319"/>
        <end position="345"/>
    </location>
</feature>
<evidence type="ECO:0000256" key="2">
    <source>
        <dbReference type="SAM" id="Phobius"/>
    </source>
</evidence>
<reference evidence="3 4" key="1">
    <citation type="submission" date="2019-07" db="EMBL/GenBank/DDBJ databases">
        <title>Cryptosporangium phraense sp. nov., isolated from plant litter.</title>
        <authorList>
            <person name="Suriyachadkun C."/>
        </authorList>
    </citation>
    <scope>NUCLEOTIDE SEQUENCE [LARGE SCALE GENOMIC DNA]</scope>
    <source>
        <strain evidence="3 4">A-T 5661</strain>
    </source>
</reference>
<accession>A0A545AT90</accession>
<feature type="compositionally biased region" description="Polar residues" evidence="1">
    <location>
        <begin position="540"/>
        <end position="550"/>
    </location>
</feature>
<keyword evidence="2" id="KW-0472">Membrane</keyword>
<feature type="compositionally biased region" description="Polar residues" evidence="1">
    <location>
        <begin position="490"/>
        <end position="501"/>
    </location>
</feature>
<evidence type="ECO:0000256" key="1">
    <source>
        <dbReference type="SAM" id="MobiDB-lite"/>
    </source>
</evidence>
<feature type="region of interest" description="Disordered" evidence="1">
    <location>
        <begin position="284"/>
        <end position="345"/>
    </location>
</feature>
<evidence type="ECO:0000313" key="3">
    <source>
        <dbReference type="EMBL" id="TQS44548.1"/>
    </source>
</evidence>
<feature type="compositionally biased region" description="Low complexity" evidence="1">
    <location>
        <begin position="464"/>
        <end position="486"/>
    </location>
</feature>
<name>A0A545AT90_9ACTN</name>
<feature type="transmembrane region" description="Helical" evidence="2">
    <location>
        <begin position="236"/>
        <end position="260"/>
    </location>
</feature>
<gene>
    <name evidence="3" type="ORF">FL583_13900</name>
</gene>
<dbReference type="OrthoDB" id="3788123at2"/>
<sequence length="550" mass="53046">MPLTGTEFGSAAEAATGYLGSAAGGGRPYGAARPGGTGVGAHGVRSDASGHPANPAGVGGYGVRPDVGGAGEYGVPATGPGVPPTAPGTDTPHGVAATGVPATGPGGSPTGLGVPATGTGSAHGVPATGLGHDLPATGTGPGGPAAGRGGPATGSATSAYGGGFGAAANGAGYGARATGVGTGSYGGGPIPASEVPDALRGPESEKEEPKKFLGISGPQVLAGAMAASTSAVAASYLGVAGTVVGAGLGSVIATVTTAVYQKSIQRSNKVLAKVVTTTVGGKTESLDGMLHAGRDSSSVAPDPHLPDVSQVGRGLPDPHLAEHHPAPPHPAEHHPAPPHPAEGETHVLGAVGRDETALMPSVTSTYGSAPVTPPIASPPVTPPPDRPAGRVYGGGPSWYSDMPWKRIAVASATVFLLVMGIITVIEVVTDRTVAEAVRGEQGKGTTVGRIVGNDKTAPSPSPTPTETTSESPTPTDSPSDQVSPSDETSESPSGEPSNSAEPSDSGAPSDGASDAPLPLQTQGDSATSAPVVPEPMEGSIETTPSASPLG</sequence>
<feature type="compositionally biased region" description="Polar residues" evidence="1">
    <location>
        <begin position="519"/>
        <end position="528"/>
    </location>
</feature>
<feature type="transmembrane region" description="Helical" evidence="2">
    <location>
        <begin position="407"/>
        <end position="428"/>
    </location>
</feature>
<dbReference type="InParanoid" id="A0A545AT90"/>
<dbReference type="EMBL" id="VIRS01000008">
    <property type="protein sequence ID" value="TQS44548.1"/>
    <property type="molecule type" value="Genomic_DNA"/>
</dbReference>
<protein>
    <submittedName>
        <fullName evidence="3">Uncharacterized protein</fullName>
    </submittedName>
</protein>
<dbReference type="AlphaFoldDB" id="A0A545AT90"/>
<feature type="region of interest" description="Disordered" evidence="1">
    <location>
        <begin position="33"/>
        <end position="153"/>
    </location>
</feature>